<protein>
    <submittedName>
        <fullName evidence="1">Uncharacterized protein</fullName>
    </submittedName>
</protein>
<evidence type="ECO:0000313" key="1">
    <source>
        <dbReference type="EMBL" id="KAK5839336.1"/>
    </source>
</evidence>
<keyword evidence="2" id="KW-1185">Reference proteome</keyword>
<dbReference type="EMBL" id="JARKNE010000003">
    <property type="protein sequence ID" value="KAK5839336.1"/>
    <property type="molecule type" value="Genomic_DNA"/>
</dbReference>
<name>A0ABR0QJ59_GOSAR</name>
<gene>
    <name evidence="1" type="ORF">PVK06_008114</name>
</gene>
<evidence type="ECO:0000313" key="2">
    <source>
        <dbReference type="Proteomes" id="UP001358586"/>
    </source>
</evidence>
<reference evidence="1 2" key="1">
    <citation type="submission" date="2023-03" db="EMBL/GenBank/DDBJ databases">
        <title>WGS of Gossypium arboreum.</title>
        <authorList>
            <person name="Yu D."/>
        </authorList>
    </citation>
    <scope>NUCLEOTIDE SEQUENCE [LARGE SCALE GENOMIC DNA]</scope>
    <source>
        <tissue evidence="1">Leaf</tissue>
    </source>
</reference>
<sequence length="166" mass="18745">MVVYVSLDKPLISKVLVNGSDSWTRWRFARMVVYVSLDKPLISKVLVNGKPQRVENAETEAPQIVSKLEESKTAHKGSDIDEGPYGSWMLVERKVRRRSRDNKVTGAGNLENTFIGSRFMALFSLDKDMEEFDLKNKGTRGAKNKGKETLANATQWARLMLPLDAK</sequence>
<dbReference type="Proteomes" id="UP001358586">
    <property type="component" value="Chromosome 3"/>
</dbReference>
<organism evidence="1 2">
    <name type="scientific">Gossypium arboreum</name>
    <name type="common">Tree cotton</name>
    <name type="synonym">Gossypium nanking</name>
    <dbReference type="NCBI Taxonomy" id="29729"/>
    <lineage>
        <taxon>Eukaryota</taxon>
        <taxon>Viridiplantae</taxon>
        <taxon>Streptophyta</taxon>
        <taxon>Embryophyta</taxon>
        <taxon>Tracheophyta</taxon>
        <taxon>Spermatophyta</taxon>
        <taxon>Magnoliopsida</taxon>
        <taxon>eudicotyledons</taxon>
        <taxon>Gunneridae</taxon>
        <taxon>Pentapetalae</taxon>
        <taxon>rosids</taxon>
        <taxon>malvids</taxon>
        <taxon>Malvales</taxon>
        <taxon>Malvaceae</taxon>
        <taxon>Malvoideae</taxon>
        <taxon>Gossypium</taxon>
    </lineage>
</organism>
<proteinExistence type="predicted"/>
<comment type="caution">
    <text evidence="1">The sequence shown here is derived from an EMBL/GenBank/DDBJ whole genome shotgun (WGS) entry which is preliminary data.</text>
</comment>
<accession>A0ABR0QJ59</accession>